<dbReference type="InterPro" id="IPR001867">
    <property type="entry name" value="OmpR/PhoB-type_DNA-bd"/>
</dbReference>
<keyword evidence="6" id="KW-1185">Reference proteome</keyword>
<protein>
    <submittedName>
        <fullName evidence="5">Transcriptional regulator HilA</fullName>
    </submittedName>
</protein>
<evidence type="ECO:0000256" key="2">
    <source>
        <dbReference type="ARBA" id="ARBA00023125"/>
    </source>
</evidence>
<dbReference type="SMART" id="SM00862">
    <property type="entry name" value="Trans_reg_C"/>
    <property type="match status" value="1"/>
</dbReference>
<dbReference type="Proteomes" id="UP000076079">
    <property type="component" value="Chromosome"/>
</dbReference>
<dbReference type="SUPFAM" id="SSF46894">
    <property type="entry name" value="C-terminal effector domain of the bipartite response regulators"/>
    <property type="match status" value="1"/>
</dbReference>
<reference evidence="6" key="2">
    <citation type="submission" date="2016-04" db="EMBL/GenBank/DDBJ databases">
        <title>First Complete Genome Sequence of a Subdivision 6 Acidobacterium.</title>
        <authorList>
            <person name="Huang S."/>
            <person name="Vieira S."/>
            <person name="Bunk B."/>
            <person name="Riedel T."/>
            <person name="Sproeer C."/>
            <person name="Overmann J."/>
        </authorList>
    </citation>
    <scope>NUCLEOTIDE SEQUENCE [LARGE SCALE GENOMIC DNA]</scope>
    <source>
        <strain evidence="6">DSM 100886 HEG_-6_39</strain>
    </source>
</reference>
<dbReference type="Pfam" id="PF00486">
    <property type="entry name" value="Trans_reg_C"/>
    <property type="match status" value="1"/>
</dbReference>
<dbReference type="PROSITE" id="PS51755">
    <property type="entry name" value="OMPR_PHOB"/>
    <property type="match status" value="1"/>
</dbReference>
<proteinExistence type="inferred from homology"/>
<evidence type="ECO:0000256" key="1">
    <source>
        <dbReference type="ARBA" id="ARBA00009820"/>
    </source>
</evidence>
<reference evidence="5 6" key="1">
    <citation type="journal article" date="2016" name="Genome Announc.">
        <title>First Complete Genome Sequence of a Subdivision 6 Acidobacterium Strain.</title>
        <authorList>
            <person name="Huang S."/>
            <person name="Vieira S."/>
            <person name="Bunk B."/>
            <person name="Riedel T."/>
            <person name="Sproer C."/>
            <person name="Overmann J."/>
        </authorList>
    </citation>
    <scope>NUCLEOTIDE SEQUENCE [LARGE SCALE GENOMIC DNA]</scope>
    <source>
        <strain evidence="6">DSM 100886 HEG_-6_39</strain>
    </source>
</reference>
<dbReference type="InterPro" id="IPR036388">
    <property type="entry name" value="WH-like_DNA-bd_sf"/>
</dbReference>
<dbReference type="GO" id="GO:0006355">
    <property type="term" value="P:regulation of DNA-templated transcription"/>
    <property type="evidence" value="ECO:0007669"/>
    <property type="project" value="InterPro"/>
</dbReference>
<dbReference type="Gene3D" id="1.10.10.10">
    <property type="entry name" value="Winged helix-like DNA-binding domain superfamily/Winged helix DNA-binding domain"/>
    <property type="match status" value="1"/>
</dbReference>
<evidence type="ECO:0000256" key="3">
    <source>
        <dbReference type="PROSITE-ProRule" id="PRU01091"/>
    </source>
</evidence>
<dbReference type="InterPro" id="IPR011659">
    <property type="entry name" value="WD40"/>
</dbReference>
<accession>A0A143PPR4</accession>
<dbReference type="STRING" id="1855912.LuPra_03586"/>
<organism evidence="5 6">
    <name type="scientific">Luteitalea pratensis</name>
    <dbReference type="NCBI Taxonomy" id="1855912"/>
    <lineage>
        <taxon>Bacteria</taxon>
        <taxon>Pseudomonadati</taxon>
        <taxon>Acidobacteriota</taxon>
        <taxon>Vicinamibacteria</taxon>
        <taxon>Vicinamibacterales</taxon>
        <taxon>Vicinamibacteraceae</taxon>
        <taxon>Luteitalea</taxon>
    </lineage>
</organism>
<dbReference type="GO" id="GO:0003677">
    <property type="term" value="F:DNA binding"/>
    <property type="evidence" value="ECO:0007669"/>
    <property type="project" value="UniProtKB-UniRule"/>
</dbReference>
<gene>
    <name evidence="5" type="primary">hilA_15</name>
    <name evidence="5" type="ORF">LuPra_03586</name>
</gene>
<dbReference type="EMBL" id="CP015136">
    <property type="protein sequence ID" value="AMY10356.1"/>
    <property type="molecule type" value="Genomic_DNA"/>
</dbReference>
<dbReference type="PANTHER" id="PTHR36842:SF1">
    <property type="entry name" value="PROTEIN TOLB"/>
    <property type="match status" value="1"/>
</dbReference>
<dbReference type="RefSeq" id="WP_110172002.1">
    <property type="nucleotide sequence ID" value="NZ_CP015136.1"/>
</dbReference>
<comment type="similarity">
    <text evidence="1">Belongs to the TolB family.</text>
</comment>
<dbReference type="GO" id="GO:0000160">
    <property type="term" value="P:phosphorelay signal transduction system"/>
    <property type="evidence" value="ECO:0007669"/>
    <property type="project" value="InterPro"/>
</dbReference>
<keyword evidence="2 3" id="KW-0238">DNA-binding</keyword>
<dbReference type="OrthoDB" id="100405at2"/>
<sequence>MPESTYRFGDVEVEVGGRELRRGGARVALEPKALDVLLLLLAQPGRVVEKRRLLGEVWSDVHVTDSSLARAITQVRRAIGDDIRTPRYIETVPTRGYRFIGTLQPPPARAPLAPADSRAMASAREVASSRGRPRWWVTRAGAVVALMLLGLGGIRLAWHGAPSHAASADLGAVLMSGITHDAIQITTSRGLDADPALSPDGTAVAYASDASGALEIHVRPRLAGTTVRAVTENGGDNVDPAWSPDGQWLAYHSRRFGGVWLVPASGGPSRQLVSDGAAPSWSPDGHAIVFQTAGEVDMLGGTGASPSTLAVVDVATGVVEPLTRAGDAPGSHGSPVWLPGHDTVVFAAARVPAADIWQARRDGRLTRLGPCHATCRPFAFRHGETTWVGALRRGWTQELWLAPVTAAGDVDMSRARMTPLPRTLGVTDVSVSRDGSQLAFTNAERTSEAWSVAMLHGDGGAASPPAVLLGERRPRYGEFAVSPDGTRLAYTTSRLGDRPAPWLHDLETGTSHQLGTAMTGFVKGWSPDGRALALLGEDGPLALKHVDVLTGRAAPLLRLDHWAGAADVPRRLFTLRLSPDFRRYVYTSDEHGQLGVWLGEVSGNTPAVHLASDVMFGAWSADGRRVALQHIRGWRTGVGVISAGAQDLRSTGAQERAVEGEVRPLVTDADHAWPNDWSPDGRHIVYAALRRGRWAIETVDVATGRVRRLTAPGAPGEYVRWPVWSPRGDRIVYERGYWTGNVWVAALPDT</sequence>
<dbReference type="Gene3D" id="2.120.10.30">
    <property type="entry name" value="TolB, C-terminal domain"/>
    <property type="match status" value="4"/>
</dbReference>
<dbReference type="AlphaFoldDB" id="A0A143PPR4"/>
<dbReference type="Pfam" id="PF07676">
    <property type="entry name" value="PD40"/>
    <property type="match status" value="4"/>
</dbReference>
<evidence type="ECO:0000313" key="5">
    <source>
        <dbReference type="EMBL" id="AMY10356.1"/>
    </source>
</evidence>
<dbReference type="SUPFAM" id="SSF82171">
    <property type="entry name" value="DPP6 N-terminal domain-like"/>
    <property type="match status" value="1"/>
</dbReference>
<dbReference type="CDD" id="cd00383">
    <property type="entry name" value="trans_reg_C"/>
    <property type="match status" value="1"/>
</dbReference>
<dbReference type="InterPro" id="IPR011042">
    <property type="entry name" value="6-blade_b-propeller_TolB-like"/>
</dbReference>
<dbReference type="InterPro" id="IPR016032">
    <property type="entry name" value="Sig_transdc_resp-reg_C-effctor"/>
</dbReference>
<dbReference type="SUPFAM" id="SSF69304">
    <property type="entry name" value="Tricorn protease N-terminal domain"/>
    <property type="match status" value="1"/>
</dbReference>
<name>A0A143PPR4_LUTPR</name>
<evidence type="ECO:0000259" key="4">
    <source>
        <dbReference type="PROSITE" id="PS51755"/>
    </source>
</evidence>
<dbReference type="PANTHER" id="PTHR36842">
    <property type="entry name" value="PROTEIN TOLB HOMOLOG"/>
    <property type="match status" value="1"/>
</dbReference>
<feature type="DNA-binding region" description="OmpR/PhoB-type" evidence="3">
    <location>
        <begin position="3"/>
        <end position="101"/>
    </location>
</feature>
<feature type="domain" description="OmpR/PhoB-type" evidence="4">
    <location>
        <begin position="3"/>
        <end position="101"/>
    </location>
</feature>
<evidence type="ECO:0000313" key="6">
    <source>
        <dbReference type="Proteomes" id="UP000076079"/>
    </source>
</evidence>
<dbReference type="KEGG" id="abac:LuPra_03586"/>